<evidence type="ECO:0000256" key="7">
    <source>
        <dbReference type="ARBA" id="ARBA00023242"/>
    </source>
</evidence>
<dbReference type="EMBL" id="MU128943">
    <property type="protein sequence ID" value="KAF9516104.1"/>
    <property type="molecule type" value="Genomic_DNA"/>
</dbReference>
<dbReference type="InterPro" id="IPR011989">
    <property type="entry name" value="ARM-like"/>
</dbReference>
<evidence type="ECO:0000256" key="3">
    <source>
        <dbReference type="ARBA" id="ARBA00008669"/>
    </source>
</evidence>
<proteinExistence type="inferred from homology"/>
<dbReference type="PROSITE" id="PS50166">
    <property type="entry name" value="IMPORTIN_B_NT"/>
    <property type="match status" value="1"/>
</dbReference>
<dbReference type="AlphaFoldDB" id="A0A9P6B262"/>
<dbReference type="InterPro" id="IPR016024">
    <property type="entry name" value="ARM-type_fold"/>
</dbReference>
<comment type="subcellular location">
    <subcellularLocation>
        <location evidence="2">Cytoplasm</location>
    </subcellularLocation>
    <subcellularLocation>
        <location evidence="1">Nucleus</location>
    </subcellularLocation>
</comment>
<dbReference type="InterPro" id="IPR005043">
    <property type="entry name" value="XPO2_C"/>
</dbReference>
<dbReference type="OrthoDB" id="3268246at2759"/>
<evidence type="ECO:0000256" key="5">
    <source>
        <dbReference type="ARBA" id="ARBA00022490"/>
    </source>
</evidence>
<feature type="domain" description="Importin N-terminal" evidence="8">
    <location>
        <begin position="20"/>
        <end position="92"/>
    </location>
</feature>
<name>A0A9P6B262_9AGAM</name>
<organism evidence="9 10">
    <name type="scientific">Hydnum rufescens UP504</name>
    <dbReference type="NCBI Taxonomy" id="1448309"/>
    <lineage>
        <taxon>Eukaryota</taxon>
        <taxon>Fungi</taxon>
        <taxon>Dikarya</taxon>
        <taxon>Basidiomycota</taxon>
        <taxon>Agaricomycotina</taxon>
        <taxon>Agaricomycetes</taxon>
        <taxon>Cantharellales</taxon>
        <taxon>Hydnaceae</taxon>
        <taxon>Hydnum</taxon>
    </lineage>
</organism>
<protein>
    <recommendedName>
        <fullName evidence="8">Importin N-terminal domain-containing protein</fullName>
    </recommendedName>
</protein>
<dbReference type="GO" id="GO:0005829">
    <property type="term" value="C:cytosol"/>
    <property type="evidence" value="ECO:0007669"/>
    <property type="project" value="TreeGrafter"/>
</dbReference>
<gene>
    <name evidence="9" type="ORF">BS47DRAFT_1376068</name>
</gene>
<evidence type="ECO:0000256" key="4">
    <source>
        <dbReference type="ARBA" id="ARBA00022448"/>
    </source>
</evidence>
<dbReference type="GO" id="GO:0031267">
    <property type="term" value="F:small GTPase binding"/>
    <property type="evidence" value="ECO:0007669"/>
    <property type="project" value="InterPro"/>
</dbReference>
<evidence type="ECO:0000256" key="1">
    <source>
        <dbReference type="ARBA" id="ARBA00004123"/>
    </source>
</evidence>
<keyword evidence="7" id="KW-0539">Nucleus</keyword>
<keyword evidence="6" id="KW-0653">Protein transport</keyword>
<evidence type="ECO:0000256" key="2">
    <source>
        <dbReference type="ARBA" id="ARBA00004496"/>
    </source>
</evidence>
<dbReference type="SMART" id="SM00913">
    <property type="entry name" value="IBN_N"/>
    <property type="match status" value="1"/>
</dbReference>
<dbReference type="GO" id="GO:0006606">
    <property type="term" value="P:protein import into nucleus"/>
    <property type="evidence" value="ECO:0007669"/>
    <property type="project" value="TreeGrafter"/>
</dbReference>
<dbReference type="SUPFAM" id="SSF48371">
    <property type="entry name" value="ARM repeat"/>
    <property type="match status" value="1"/>
</dbReference>
<evidence type="ECO:0000256" key="6">
    <source>
        <dbReference type="ARBA" id="ARBA00022927"/>
    </source>
</evidence>
<comment type="similarity">
    <text evidence="3">Belongs to the XPO2/CSE1 family.</text>
</comment>
<dbReference type="InterPro" id="IPR001494">
    <property type="entry name" value="Importin-beta_N"/>
</dbReference>
<accession>A0A9P6B262</accession>
<reference evidence="9" key="1">
    <citation type="journal article" date="2020" name="Nat. Commun.">
        <title>Large-scale genome sequencing of mycorrhizal fungi provides insights into the early evolution of symbiotic traits.</title>
        <authorList>
            <person name="Miyauchi S."/>
            <person name="Kiss E."/>
            <person name="Kuo A."/>
            <person name="Drula E."/>
            <person name="Kohler A."/>
            <person name="Sanchez-Garcia M."/>
            <person name="Morin E."/>
            <person name="Andreopoulos B."/>
            <person name="Barry K.W."/>
            <person name="Bonito G."/>
            <person name="Buee M."/>
            <person name="Carver A."/>
            <person name="Chen C."/>
            <person name="Cichocki N."/>
            <person name="Clum A."/>
            <person name="Culley D."/>
            <person name="Crous P.W."/>
            <person name="Fauchery L."/>
            <person name="Girlanda M."/>
            <person name="Hayes R.D."/>
            <person name="Keri Z."/>
            <person name="LaButti K."/>
            <person name="Lipzen A."/>
            <person name="Lombard V."/>
            <person name="Magnuson J."/>
            <person name="Maillard F."/>
            <person name="Murat C."/>
            <person name="Nolan M."/>
            <person name="Ohm R.A."/>
            <person name="Pangilinan J."/>
            <person name="Pereira M.F."/>
            <person name="Perotto S."/>
            <person name="Peter M."/>
            <person name="Pfister S."/>
            <person name="Riley R."/>
            <person name="Sitrit Y."/>
            <person name="Stielow J.B."/>
            <person name="Szollosi G."/>
            <person name="Zifcakova L."/>
            <person name="Stursova M."/>
            <person name="Spatafora J.W."/>
            <person name="Tedersoo L."/>
            <person name="Vaario L.M."/>
            <person name="Yamada A."/>
            <person name="Yan M."/>
            <person name="Wang P."/>
            <person name="Xu J."/>
            <person name="Bruns T."/>
            <person name="Baldrian P."/>
            <person name="Vilgalys R."/>
            <person name="Dunand C."/>
            <person name="Henrissat B."/>
            <person name="Grigoriev I.V."/>
            <person name="Hibbett D."/>
            <person name="Nagy L.G."/>
            <person name="Martin F.M."/>
        </authorList>
    </citation>
    <scope>NUCLEOTIDE SEQUENCE</scope>
    <source>
        <strain evidence="9">UP504</strain>
    </source>
</reference>
<evidence type="ECO:0000313" key="10">
    <source>
        <dbReference type="Proteomes" id="UP000886523"/>
    </source>
</evidence>
<keyword evidence="4" id="KW-0813">Transport</keyword>
<evidence type="ECO:0000313" key="9">
    <source>
        <dbReference type="EMBL" id="KAF9516104.1"/>
    </source>
</evidence>
<dbReference type="Proteomes" id="UP000886523">
    <property type="component" value="Unassembled WGS sequence"/>
</dbReference>
<dbReference type="InterPro" id="IPR013713">
    <property type="entry name" value="XPO2_central"/>
</dbReference>
<keyword evidence="10" id="KW-1185">Reference proteome</keyword>
<keyword evidence="5" id="KW-0963">Cytoplasm</keyword>
<dbReference type="Pfam" id="PF03810">
    <property type="entry name" value="IBN_N"/>
    <property type="match status" value="1"/>
</dbReference>
<dbReference type="GO" id="GO:0006611">
    <property type="term" value="P:protein export from nucleus"/>
    <property type="evidence" value="ECO:0007669"/>
    <property type="project" value="TreeGrafter"/>
</dbReference>
<sequence length="982" mass="108543">MSSVPTLLAASLSPDKRKVAEAELASLSLQPGFLPHVLQVVLDQVQSLQVRQAACLYFKNQVKRRWDGEEEVPIPEEDKATIRDNLVSSMVALSGPSAKVLRTQVGEAVAAVARSDFPQPWSDLMPRLVSELSPSDYTINATVLQTAHNIFFPWRSEIRSDALYSTINFALSQFQEPYFALLRATAPHLLSSTITDGGILELLGNTMDLVFALFYDMTVQDLPPAFEDAHEEFFGNDVDQGLFLKFLRWDPPQLRGDPDDPNPTAPLRIRTTILEISELYALRYNELSAPRMPAFVRAVWELIGSSGDTVREDAMVSQAIRFLSVTVKTGLHTALFRKQETLRGLCERIIVPSMALRDHEIEQFEDDPLEYIRRDLSLSSEGAGATRRHAASELVRALISVGLEAEVTEIVLGFVVAGLASYSQNPIENWKAKDAAIYLFASIASLGSTASQGVTSTNVLVDIIKFFSENVYQDLQAGVGTIHPILQVDAIRFIHTFRYQLTKEQLLAVLPLLVRHLASNTYVSYSYAAITIERVLFIKRGTSMLFSQSDIHETAHAIISALFSKIRAGTTPQQVAENDYLMKCVMRVIIIARQTLSPVFQDVLGNLVAILSEISKNPSNPNFNQYCFESISALLRFVVAGTPTTLATFEEALFGPFQVILQQDVDQFIPYVLQILAQMLELHTAKVPEAYAALLPLLLTPVVWQQKGSVPALVRLIKAYLVKDAAKIILNGQLQSILAVVQHRLIPSKLNDLFAFELLETIVLHVQVSELQKHFGVILMTLLNRLQLTRTDKYTLAFVRFLCFIMAVPVEGLNPSFLVNAIQTIQHGLWSSILGDVILPQLPKIQPRDRKLVVVGLTRLLTQCDEMLADPLSVTWPKTLIGVVELVSTRGASSADGVPEEAAIEDALSSIDHEEQAAGYQASFSRLAASEYPRVDPVAYVADPGFFLRTELGRVSANNLIRALVATAGRQSPGTAAFLSPA</sequence>
<comment type="caution">
    <text evidence="9">The sequence shown here is derived from an EMBL/GenBank/DDBJ whole genome shotgun (WGS) entry which is preliminary data.</text>
</comment>
<dbReference type="GO" id="GO:0005049">
    <property type="term" value="F:nuclear export signal receptor activity"/>
    <property type="evidence" value="ECO:0007669"/>
    <property type="project" value="TreeGrafter"/>
</dbReference>
<dbReference type="GO" id="GO:0005635">
    <property type="term" value="C:nuclear envelope"/>
    <property type="evidence" value="ECO:0007669"/>
    <property type="project" value="TreeGrafter"/>
</dbReference>
<dbReference type="PANTHER" id="PTHR10997:SF8">
    <property type="entry name" value="EXPORTIN-2"/>
    <property type="match status" value="1"/>
</dbReference>
<dbReference type="Gene3D" id="1.25.10.10">
    <property type="entry name" value="Leucine-rich Repeat Variant"/>
    <property type="match status" value="1"/>
</dbReference>
<evidence type="ECO:0000259" key="8">
    <source>
        <dbReference type="PROSITE" id="PS50166"/>
    </source>
</evidence>
<dbReference type="Pfam" id="PF03378">
    <property type="entry name" value="CAS_CSE1"/>
    <property type="match status" value="1"/>
</dbReference>
<dbReference type="PANTHER" id="PTHR10997">
    <property type="entry name" value="IMPORTIN-7, 8, 11"/>
    <property type="match status" value="1"/>
</dbReference>
<dbReference type="Pfam" id="PF08506">
    <property type="entry name" value="Cse1"/>
    <property type="match status" value="1"/>
</dbReference>